<gene>
    <name evidence="1" type="ORF">ACFQ3F_04440</name>
</gene>
<accession>A0ABW3VXW7</accession>
<organism evidence="1 2">
    <name type="scientific">Nocardioides ginsengisoli</name>
    <dbReference type="NCBI Taxonomy" id="363868"/>
    <lineage>
        <taxon>Bacteria</taxon>
        <taxon>Bacillati</taxon>
        <taxon>Actinomycetota</taxon>
        <taxon>Actinomycetes</taxon>
        <taxon>Propionibacteriales</taxon>
        <taxon>Nocardioidaceae</taxon>
        <taxon>Nocardioides</taxon>
    </lineage>
</organism>
<proteinExistence type="predicted"/>
<name>A0ABW3VXW7_9ACTN</name>
<evidence type="ECO:0008006" key="3">
    <source>
        <dbReference type="Google" id="ProtNLM"/>
    </source>
</evidence>
<sequence>MTNSVLTTAADLAGHALARVTEGVAALRRPDKPLHPDGELYAGSLVRPGSDSPIGVPWIDQSGVDEVTVRVSRAIGLPGPLPDVAGLAVRLRKGQTRYGDLLLASTGWDPITRHLLMPAWNDRRPLTSLLPYRSPIGAIVIGARPRGELAYELCWAPVGGGWRPLGELTLEMPLPPEDEVSFDPILNTLPGLQHYAWVERLREQSYAVARRVRRASEG</sequence>
<evidence type="ECO:0000313" key="1">
    <source>
        <dbReference type="EMBL" id="MFD1247028.1"/>
    </source>
</evidence>
<evidence type="ECO:0000313" key="2">
    <source>
        <dbReference type="Proteomes" id="UP001597229"/>
    </source>
</evidence>
<dbReference type="Proteomes" id="UP001597229">
    <property type="component" value="Unassembled WGS sequence"/>
</dbReference>
<comment type="caution">
    <text evidence="1">The sequence shown here is derived from an EMBL/GenBank/DDBJ whole genome shotgun (WGS) entry which is preliminary data.</text>
</comment>
<dbReference type="EMBL" id="JBHTLX010000005">
    <property type="protein sequence ID" value="MFD1247028.1"/>
    <property type="molecule type" value="Genomic_DNA"/>
</dbReference>
<keyword evidence="2" id="KW-1185">Reference proteome</keyword>
<reference evidence="2" key="1">
    <citation type="journal article" date="2019" name="Int. J. Syst. Evol. Microbiol.">
        <title>The Global Catalogue of Microorganisms (GCM) 10K type strain sequencing project: providing services to taxonomists for standard genome sequencing and annotation.</title>
        <authorList>
            <consortium name="The Broad Institute Genomics Platform"/>
            <consortium name="The Broad Institute Genome Sequencing Center for Infectious Disease"/>
            <person name="Wu L."/>
            <person name="Ma J."/>
        </authorList>
    </citation>
    <scope>NUCLEOTIDE SEQUENCE [LARGE SCALE GENOMIC DNA]</scope>
    <source>
        <strain evidence="2">CCUG 52478</strain>
    </source>
</reference>
<protein>
    <recommendedName>
        <fullName evidence="3">Phosphodiesterase</fullName>
    </recommendedName>
</protein>
<dbReference type="RefSeq" id="WP_367917501.1">
    <property type="nucleotide sequence ID" value="NZ_BAABAC010000005.1"/>
</dbReference>